<reference evidence="2 3" key="1">
    <citation type="submission" date="2019-09" db="EMBL/GenBank/DDBJ databases">
        <title>NBRP : Genome information of microbial organism related human and environment.</title>
        <authorList>
            <person name="Hattori M."/>
            <person name="Oshima K."/>
            <person name="Inaba H."/>
            <person name="Suda W."/>
            <person name="Sakamoto M."/>
            <person name="Iino T."/>
            <person name="Kitahara M."/>
            <person name="Oshida Y."/>
            <person name="Iida T."/>
            <person name="Kudo T."/>
            <person name="Itoh T."/>
            <person name="Ohkuma M."/>
        </authorList>
    </citation>
    <scope>NUCLEOTIDE SEQUENCE [LARGE SCALE GENOMIC DNA]</scope>
    <source>
        <strain evidence="2 3">Q-1</strain>
    </source>
</reference>
<sequence>MDWQIRRAFGPSDMAMARRLFAAYLRELDLDLSFQDIDRELETLPGPYAEPQGTILLAEFETQAVGIVALKALPALGDGVCEMKRLFIGPSRRGLGLSAALCRALEDEARARGYRLMKLDTLARLDAANRLYRKLGYQPCAPYNHNPFDDVRYFEKIL</sequence>
<dbReference type="Gene3D" id="3.40.630.30">
    <property type="match status" value="1"/>
</dbReference>
<dbReference type="Pfam" id="PF00583">
    <property type="entry name" value="Acetyltransf_1"/>
    <property type="match status" value="1"/>
</dbReference>
<dbReference type="Proteomes" id="UP000324996">
    <property type="component" value="Unassembled WGS sequence"/>
</dbReference>
<organism evidence="2 3">
    <name type="scientific">Iodidimonas nitroreducens</name>
    <dbReference type="NCBI Taxonomy" id="1236968"/>
    <lineage>
        <taxon>Bacteria</taxon>
        <taxon>Pseudomonadati</taxon>
        <taxon>Pseudomonadota</taxon>
        <taxon>Alphaproteobacteria</taxon>
        <taxon>Iodidimonadales</taxon>
        <taxon>Iodidimonadaceae</taxon>
        <taxon>Iodidimonas</taxon>
    </lineage>
</organism>
<evidence type="ECO:0000259" key="1">
    <source>
        <dbReference type="PROSITE" id="PS51186"/>
    </source>
</evidence>
<feature type="domain" description="N-acetyltransferase" evidence="1">
    <location>
        <begin position="4"/>
        <end position="158"/>
    </location>
</feature>
<evidence type="ECO:0000313" key="3">
    <source>
        <dbReference type="Proteomes" id="UP000324996"/>
    </source>
</evidence>
<dbReference type="InterPro" id="IPR052777">
    <property type="entry name" value="Acetyltransferase_Enz"/>
</dbReference>
<dbReference type="SUPFAM" id="SSF55729">
    <property type="entry name" value="Acyl-CoA N-acyltransferases (Nat)"/>
    <property type="match status" value="1"/>
</dbReference>
<dbReference type="PROSITE" id="PS51186">
    <property type="entry name" value="GNAT"/>
    <property type="match status" value="1"/>
</dbReference>
<comment type="caution">
    <text evidence="2">The sequence shown here is derived from an EMBL/GenBank/DDBJ whole genome shotgun (WGS) entry which is preliminary data.</text>
</comment>
<dbReference type="GO" id="GO:0016747">
    <property type="term" value="F:acyltransferase activity, transferring groups other than amino-acyl groups"/>
    <property type="evidence" value="ECO:0007669"/>
    <property type="project" value="InterPro"/>
</dbReference>
<keyword evidence="3" id="KW-1185">Reference proteome</keyword>
<protein>
    <submittedName>
        <fullName evidence="2">N-acetyltransferase</fullName>
    </submittedName>
</protein>
<dbReference type="EMBL" id="BKCN01000015">
    <property type="protein sequence ID" value="GER04982.1"/>
    <property type="molecule type" value="Genomic_DNA"/>
</dbReference>
<dbReference type="AlphaFoldDB" id="A0A5A7N9L5"/>
<gene>
    <name evidence="2" type="ORF">JCM17846_26640</name>
</gene>
<dbReference type="InterPro" id="IPR000182">
    <property type="entry name" value="GNAT_dom"/>
</dbReference>
<dbReference type="CDD" id="cd04301">
    <property type="entry name" value="NAT_SF"/>
    <property type="match status" value="1"/>
</dbReference>
<dbReference type="InterPro" id="IPR016181">
    <property type="entry name" value="Acyl_CoA_acyltransferase"/>
</dbReference>
<accession>A0A5A7N9L5</accession>
<proteinExistence type="predicted"/>
<dbReference type="PANTHER" id="PTHR43305">
    <property type="entry name" value="FAMILY N-ACETYLTRANSFERASE, PUTATIVE (AFU_ORTHOLOGUE AFUA_2G01380)-RELATED"/>
    <property type="match status" value="1"/>
</dbReference>
<keyword evidence="2" id="KW-0808">Transferase</keyword>
<evidence type="ECO:0000313" key="2">
    <source>
        <dbReference type="EMBL" id="GER04982.1"/>
    </source>
</evidence>
<name>A0A5A7N9L5_9PROT</name>
<dbReference type="PANTHER" id="PTHR43305:SF1">
    <property type="entry name" value="FAMILY N-ACETYLTRANSFERASE, PUTATIVE (AFU_ORTHOLOGUE AFUA_2G01380)-RELATED"/>
    <property type="match status" value="1"/>
</dbReference>